<keyword evidence="8 9" id="KW-0067">ATP-binding</keyword>
<dbReference type="Proteomes" id="UP000015101">
    <property type="component" value="Unassembled WGS sequence"/>
</dbReference>
<dbReference type="FunFam" id="1.10.510.10:FF:000031">
    <property type="entry name" value="Mitogen-activated protein kinase kinase kinase kinase"/>
    <property type="match status" value="1"/>
</dbReference>
<dbReference type="EMBL" id="AMQM01007638">
    <property type="status" value="NOT_ANNOTATED_CDS"/>
    <property type="molecule type" value="Genomic_DNA"/>
</dbReference>
<evidence type="ECO:0000256" key="3">
    <source>
        <dbReference type="ARBA" id="ARBA00022527"/>
    </source>
</evidence>
<dbReference type="HOGENOM" id="CLU_006347_1_0_1"/>
<keyword evidence="7 9" id="KW-0418">Kinase</keyword>
<feature type="compositionally biased region" description="Low complexity" evidence="13">
    <location>
        <begin position="438"/>
        <end position="452"/>
    </location>
</feature>
<dbReference type="GO" id="GO:0005524">
    <property type="term" value="F:ATP binding"/>
    <property type="evidence" value="ECO:0007669"/>
    <property type="project" value="UniProtKB-UniRule"/>
</dbReference>
<reference evidence="17" key="3">
    <citation type="submission" date="2015-06" db="UniProtKB">
        <authorList>
            <consortium name="EnsemblMetazoa"/>
        </authorList>
    </citation>
    <scope>IDENTIFICATION</scope>
</reference>
<dbReference type="InterPro" id="IPR001180">
    <property type="entry name" value="CNH_dom"/>
</dbReference>
<dbReference type="OMA" id="QRISKPM"/>
<dbReference type="FunCoup" id="T1G7E4">
    <property type="interactions" value="960"/>
</dbReference>
<dbReference type="CDD" id="cd06613">
    <property type="entry name" value="STKc_MAP4K3_like"/>
    <property type="match status" value="1"/>
</dbReference>
<dbReference type="InterPro" id="IPR000719">
    <property type="entry name" value="Prot_kinase_dom"/>
</dbReference>
<feature type="binding site" evidence="11 12">
    <location>
        <position position="46"/>
    </location>
    <ligand>
        <name>ATP</name>
        <dbReference type="ChEBI" id="CHEBI:30616"/>
    </ligand>
</feature>
<feature type="domain" description="CNH" evidence="15">
    <location>
        <begin position="512"/>
        <end position="816"/>
    </location>
</feature>
<dbReference type="CTD" id="20216991"/>
<evidence type="ECO:0000256" key="4">
    <source>
        <dbReference type="ARBA" id="ARBA00022553"/>
    </source>
</evidence>
<dbReference type="PANTHER" id="PTHR48012">
    <property type="entry name" value="STERILE20-LIKE KINASE, ISOFORM B-RELATED"/>
    <property type="match status" value="1"/>
</dbReference>
<feature type="compositionally biased region" description="Low complexity" evidence="13">
    <location>
        <begin position="373"/>
        <end position="408"/>
    </location>
</feature>
<evidence type="ECO:0000256" key="5">
    <source>
        <dbReference type="ARBA" id="ARBA00022679"/>
    </source>
</evidence>
<comment type="similarity">
    <text evidence="2 9">Belongs to the protein kinase superfamily. STE Ser/Thr protein kinase family. STE20 subfamily.</text>
</comment>
<dbReference type="PROSITE" id="PS50219">
    <property type="entry name" value="CNH"/>
    <property type="match status" value="1"/>
</dbReference>
<dbReference type="PROSITE" id="PS50011">
    <property type="entry name" value="PROTEIN_KINASE_DOM"/>
    <property type="match status" value="1"/>
</dbReference>
<dbReference type="GO" id="GO:0005737">
    <property type="term" value="C:cytoplasm"/>
    <property type="evidence" value="ECO:0000318"/>
    <property type="project" value="GO_Central"/>
</dbReference>
<feature type="compositionally biased region" description="Low complexity" evidence="13">
    <location>
        <begin position="462"/>
        <end position="484"/>
    </location>
</feature>
<dbReference type="GeneID" id="20216991"/>
<dbReference type="Pfam" id="PF00069">
    <property type="entry name" value="Pkinase"/>
    <property type="match status" value="1"/>
</dbReference>
<evidence type="ECO:0000256" key="1">
    <source>
        <dbReference type="ARBA" id="ARBA00001946"/>
    </source>
</evidence>
<reference evidence="16 18" key="2">
    <citation type="journal article" date="2013" name="Nature">
        <title>Insights into bilaterian evolution from three spiralian genomes.</title>
        <authorList>
            <person name="Simakov O."/>
            <person name="Marletaz F."/>
            <person name="Cho S.J."/>
            <person name="Edsinger-Gonzales E."/>
            <person name="Havlak P."/>
            <person name="Hellsten U."/>
            <person name="Kuo D.H."/>
            <person name="Larsson T."/>
            <person name="Lv J."/>
            <person name="Arendt D."/>
            <person name="Savage R."/>
            <person name="Osoegawa K."/>
            <person name="de Jong P."/>
            <person name="Grimwood J."/>
            <person name="Chapman J.A."/>
            <person name="Shapiro H."/>
            <person name="Aerts A."/>
            <person name="Otillar R.P."/>
            <person name="Terry A.Y."/>
            <person name="Boore J.L."/>
            <person name="Grigoriev I.V."/>
            <person name="Lindberg D.R."/>
            <person name="Seaver E.C."/>
            <person name="Weisblat D.A."/>
            <person name="Putnam N.H."/>
            <person name="Rokhsar D.S."/>
        </authorList>
    </citation>
    <scope>NUCLEOTIDE SEQUENCE</scope>
</reference>
<dbReference type="InterPro" id="IPR050629">
    <property type="entry name" value="STE20/SPS1-PAK"/>
</dbReference>
<dbReference type="InterPro" id="IPR017441">
    <property type="entry name" value="Protein_kinase_ATP_BS"/>
</dbReference>
<evidence type="ECO:0000256" key="7">
    <source>
        <dbReference type="ARBA" id="ARBA00022777"/>
    </source>
</evidence>
<dbReference type="PIRSF" id="PIRSF038172">
    <property type="entry name" value="MAPKKKK"/>
    <property type="match status" value="1"/>
</dbReference>
<dbReference type="EnsemblMetazoa" id="HelroT89573">
    <property type="protein sequence ID" value="HelroP89573"/>
    <property type="gene ID" value="HelroG89573"/>
</dbReference>
<evidence type="ECO:0000256" key="11">
    <source>
        <dbReference type="PIRSR" id="PIRSR038172-2"/>
    </source>
</evidence>
<keyword evidence="3 9" id="KW-0723">Serine/threonine-protein kinase</keyword>
<dbReference type="InterPro" id="IPR021160">
    <property type="entry name" value="MAPKKKK"/>
</dbReference>
<dbReference type="GO" id="GO:0008349">
    <property type="term" value="F:MAP kinase kinase kinase kinase activity"/>
    <property type="evidence" value="ECO:0000318"/>
    <property type="project" value="GO_Central"/>
</dbReference>
<feature type="binding site" evidence="11">
    <location>
        <begin position="23"/>
        <end position="31"/>
    </location>
    <ligand>
        <name>ATP</name>
        <dbReference type="ChEBI" id="CHEBI:30616"/>
    </ligand>
</feature>
<dbReference type="InterPro" id="IPR011009">
    <property type="entry name" value="Kinase-like_dom_sf"/>
</dbReference>
<evidence type="ECO:0000259" key="15">
    <source>
        <dbReference type="PROSITE" id="PS50219"/>
    </source>
</evidence>
<feature type="region of interest" description="Disordered" evidence="13">
    <location>
        <begin position="373"/>
        <end position="492"/>
    </location>
</feature>
<dbReference type="PROSITE" id="PS00107">
    <property type="entry name" value="PROTEIN_KINASE_ATP"/>
    <property type="match status" value="1"/>
</dbReference>
<feature type="active site" description="Proton acceptor" evidence="10">
    <location>
        <position position="137"/>
    </location>
</feature>
<keyword evidence="6 9" id="KW-0547">Nucleotide-binding</keyword>
<name>T1G7E4_HELRO</name>
<keyword evidence="4" id="KW-0597">Phosphoprotein</keyword>
<dbReference type="STRING" id="6412.T1G7E4"/>
<dbReference type="AlphaFoldDB" id="T1G7E4"/>
<dbReference type="KEGG" id="hro:HELRODRAFT_89573"/>
<evidence type="ECO:0000256" key="2">
    <source>
        <dbReference type="ARBA" id="ARBA00008874"/>
    </source>
</evidence>
<evidence type="ECO:0000256" key="9">
    <source>
        <dbReference type="PIRNR" id="PIRNR038172"/>
    </source>
</evidence>
<dbReference type="SMART" id="SM00220">
    <property type="entry name" value="S_TKc"/>
    <property type="match status" value="1"/>
</dbReference>
<dbReference type="SMART" id="SM00036">
    <property type="entry name" value="CNH"/>
    <property type="match status" value="1"/>
</dbReference>
<evidence type="ECO:0000256" key="10">
    <source>
        <dbReference type="PIRSR" id="PIRSR038172-1"/>
    </source>
</evidence>
<accession>T1G7E4</accession>
<comment type="catalytic activity">
    <reaction evidence="9">
        <text>L-threonyl-[protein] + ATP = O-phospho-L-threonyl-[protein] + ADP + H(+)</text>
        <dbReference type="Rhea" id="RHEA:46608"/>
        <dbReference type="Rhea" id="RHEA-COMP:11060"/>
        <dbReference type="Rhea" id="RHEA-COMP:11605"/>
        <dbReference type="ChEBI" id="CHEBI:15378"/>
        <dbReference type="ChEBI" id="CHEBI:30013"/>
        <dbReference type="ChEBI" id="CHEBI:30616"/>
        <dbReference type="ChEBI" id="CHEBI:61977"/>
        <dbReference type="ChEBI" id="CHEBI:456216"/>
        <dbReference type="EC" id="2.7.11.1"/>
    </reaction>
</comment>
<dbReference type="eggNOG" id="KOG0576">
    <property type="taxonomic scope" value="Eukaryota"/>
</dbReference>
<evidence type="ECO:0000313" key="18">
    <source>
        <dbReference type="Proteomes" id="UP000015101"/>
    </source>
</evidence>
<dbReference type="EMBL" id="AMQM01007637">
    <property type="status" value="NOT_ANNOTATED_CDS"/>
    <property type="molecule type" value="Genomic_DNA"/>
</dbReference>
<proteinExistence type="inferred from homology"/>
<evidence type="ECO:0000256" key="12">
    <source>
        <dbReference type="PROSITE-ProRule" id="PRU10141"/>
    </source>
</evidence>
<organism evidence="17 18">
    <name type="scientific">Helobdella robusta</name>
    <name type="common">Californian leech</name>
    <dbReference type="NCBI Taxonomy" id="6412"/>
    <lineage>
        <taxon>Eukaryota</taxon>
        <taxon>Metazoa</taxon>
        <taxon>Spiralia</taxon>
        <taxon>Lophotrochozoa</taxon>
        <taxon>Annelida</taxon>
        <taxon>Clitellata</taxon>
        <taxon>Hirudinea</taxon>
        <taxon>Rhynchobdellida</taxon>
        <taxon>Glossiphoniidae</taxon>
        <taxon>Helobdella</taxon>
    </lineage>
</organism>
<dbReference type="EC" id="2.7.11.1" evidence="9"/>
<dbReference type="PANTHER" id="PTHR48012:SF18">
    <property type="entry name" value="HAPPYHOUR, ISOFORM A"/>
    <property type="match status" value="1"/>
</dbReference>
<comment type="cofactor">
    <cofactor evidence="1 9">
        <name>Mg(2+)</name>
        <dbReference type="ChEBI" id="CHEBI:18420"/>
    </cofactor>
</comment>
<feature type="compositionally biased region" description="Polar residues" evidence="13">
    <location>
        <begin position="409"/>
        <end position="430"/>
    </location>
</feature>
<dbReference type="OrthoDB" id="8693905at2759"/>
<reference evidence="18" key="1">
    <citation type="submission" date="2012-12" db="EMBL/GenBank/DDBJ databases">
        <authorList>
            <person name="Hellsten U."/>
            <person name="Grimwood J."/>
            <person name="Chapman J.A."/>
            <person name="Shapiro H."/>
            <person name="Aerts A."/>
            <person name="Otillar R.P."/>
            <person name="Terry A.Y."/>
            <person name="Boore J.L."/>
            <person name="Simakov O."/>
            <person name="Marletaz F."/>
            <person name="Cho S.-J."/>
            <person name="Edsinger-Gonzales E."/>
            <person name="Havlak P."/>
            <person name="Kuo D.-H."/>
            <person name="Larsson T."/>
            <person name="Lv J."/>
            <person name="Arendt D."/>
            <person name="Savage R."/>
            <person name="Osoegawa K."/>
            <person name="de Jong P."/>
            <person name="Lindberg D.R."/>
            <person name="Seaver E.C."/>
            <person name="Weisblat D.A."/>
            <person name="Putnam N.H."/>
            <person name="Grigoriev I.V."/>
            <person name="Rokhsar D.S."/>
        </authorList>
    </citation>
    <scope>NUCLEOTIDE SEQUENCE</scope>
</reference>
<dbReference type="Gene3D" id="1.10.510.10">
    <property type="entry name" value="Transferase(Phosphotransferase) domain 1"/>
    <property type="match status" value="1"/>
</dbReference>
<dbReference type="SUPFAM" id="SSF56112">
    <property type="entry name" value="Protein kinase-like (PK-like)"/>
    <property type="match status" value="1"/>
</dbReference>
<gene>
    <name evidence="17" type="primary">20216991</name>
    <name evidence="16" type="ORF">HELRODRAFT_89573</name>
</gene>
<dbReference type="InParanoid" id="T1G7E4"/>
<sequence length="843" mass="94391">MSRLQADISRRNPQDDYDLIQRVGSGTYGDVFKARNLHSNEFAAIKVVKLEAGDDFSIIQQEISMMKNCKHKNIVAYFGSYYRRDKLWICMEFCSGGSVQDIYNLTGSLQELQIAFITRETLRGLHYLHTNGKMHRDIKGANILLTDVGCVKLADFGVAAQITATISKRKSFIGTPYWMAPEVAAVERKGGYDQLCDIWAVGITCIEFAELQPPMFDLHPMRALFIMSKSGFKPPTLHDKNKWSQNFHNFVKFALTKNPKRRPTADKLLEHPFVNREMSEQITRDLMDKAYNNISHAAPIAYPDCNDIDEDEVQSLFFLFQSNNVNSPLQTPTTTTTNYTSQQQQQMYNRDIQNFFIGEPNQNYLLLTTTTTTITSSSSSATTPTTARTTTPTTTTAAATKFATSPTSESESNHAMNNKSSFSPSSTPNAKTMEDESSFSSSSSSSLTSPSPLSSPSPSSSPPYSSSSSSPSSSLPSSSSSSSSQKPMCNGLPPTPKVHMGACFSKVFNGCPLHINCTTSWVHPYTKDQHILIGSNTGIYTLNLNEIHENSMELLHARSCVWMCVVKDVLMSISGKTPALYRHDLLNLHGRGTHRFSMSTINMIPERLMPKKFAITTRVPDTKGCLKCCVGRNNDAYQYLCVAMPHAVLLMQWFDPLNKFMLLKQFDYPSMSDLKIFEMFTIPDQQYPILCVGVKKSREKKNHVQFELINLNSSSNWFIGPECGKENIQVTGVTQLDKDTFVISYDNLVQMTNLLGVPKLSVIVFDFYIQSTVVLQDSVLAFHRHGMQGRSFKTNEITQDVFEPTKVFRLLGCDKVIVLESLSTENPDELANLYVVAGHENTF</sequence>
<evidence type="ECO:0000256" key="8">
    <source>
        <dbReference type="ARBA" id="ARBA00022840"/>
    </source>
</evidence>
<feature type="domain" description="Protein kinase" evidence="14">
    <location>
        <begin position="17"/>
        <end position="274"/>
    </location>
</feature>
<comment type="function">
    <text evidence="9">Serine/threonine kinase that plays a role in the response to environmental stress. Appears to act upstream of the JUN N-terminal pathway.</text>
</comment>
<keyword evidence="18" id="KW-1185">Reference proteome</keyword>
<evidence type="ECO:0000313" key="17">
    <source>
        <dbReference type="EnsemblMetazoa" id="HelroP89573"/>
    </source>
</evidence>
<keyword evidence="5 9" id="KW-0808">Transferase</keyword>
<evidence type="ECO:0000313" key="16">
    <source>
        <dbReference type="EMBL" id="ESN92324.1"/>
    </source>
</evidence>
<dbReference type="EMBL" id="KB097650">
    <property type="protein sequence ID" value="ESN92324.1"/>
    <property type="molecule type" value="Genomic_DNA"/>
</dbReference>
<dbReference type="GO" id="GO:0035556">
    <property type="term" value="P:intracellular signal transduction"/>
    <property type="evidence" value="ECO:0000318"/>
    <property type="project" value="GO_Central"/>
</dbReference>
<comment type="catalytic activity">
    <reaction evidence="9">
        <text>L-seryl-[protein] + ATP = O-phospho-L-seryl-[protein] + ADP + H(+)</text>
        <dbReference type="Rhea" id="RHEA:17989"/>
        <dbReference type="Rhea" id="RHEA-COMP:9863"/>
        <dbReference type="Rhea" id="RHEA-COMP:11604"/>
        <dbReference type="ChEBI" id="CHEBI:15378"/>
        <dbReference type="ChEBI" id="CHEBI:29999"/>
        <dbReference type="ChEBI" id="CHEBI:30616"/>
        <dbReference type="ChEBI" id="CHEBI:83421"/>
        <dbReference type="ChEBI" id="CHEBI:456216"/>
        <dbReference type="EC" id="2.7.11.1"/>
    </reaction>
</comment>
<dbReference type="RefSeq" id="XP_009029532.1">
    <property type="nucleotide sequence ID" value="XM_009031284.1"/>
</dbReference>
<evidence type="ECO:0000259" key="14">
    <source>
        <dbReference type="PROSITE" id="PS50011"/>
    </source>
</evidence>
<protein>
    <recommendedName>
        <fullName evidence="9">Mitogen-activated protein kinase kinase kinase kinase</fullName>
        <ecNumber evidence="9">2.7.11.1</ecNumber>
    </recommendedName>
</protein>
<evidence type="ECO:0000256" key="13">
    <source>
        <dbReference type="SAM" id="MobiDB-lite"/>
    </source>
</evidence>
<evidence type="ECO:0000256" key="6">
    <source>
        <dbReference type="ARBA" id="ARBA00022741"/>
    </source>
</evidence>
<dbReference type="Pfam" id="PF00780">
    <property type="entry name" value="CNH"/>
    <property type="match status" value="1"/>
</dbReference>